<dbReference type="EC" id="6.1.1.6" evidence="1"/>
<keyword evidence="1" id="KW-0436">Ligase</keyword>
<reference evidence="1" key="1">
    <citation type="journal article" date="2022" name="bioRxiv">
        <title>Population genetic analysis of Ophidiomyces ophidiicola, the causative agent of snake fungal disease, indicates recent introductions to the USA.</title>
        <authorList>
            <person name="Ladner J.T."/>
            <person name="Palmer J.M."/>
            <person name="Ettinger C.L."/>
            <person name="Stajich J.E."/>
            <person name="Farrell T.M."/>
            <person name="Glorioso B.M."/>
            <person name="Lawson B."/>
            <person name="Price S.J."/>
            <person name="Stengle A.G."/>
            <person name="Grear D.A."/>
            <person name="Lorch J.M."/>
        </authorList>
    </citation>
    <scope>NUCLEOTIDE SEQUENCE</scope>
    <source>
        <strain evidence="1">NWHC 24266-5</strain>
    </source>
</reference>
<proteinExistence type="predicted"/>
<gene>
    <name evidence="1" type="primary">MSK1</name>
    <name evidence="1" type="ORF">LOY88_001128</name>
</gene>
<sequence length="593" mass="66858">MLTSYANATLLHSSSLYLNINIFCSCSYSEELIWNGTLPCTPTNRHPEFLLYRAIEPWSTPAKRAFSTRPVYDAQDSLEPVTEPSRIDKIRNAYSNPYPRLAVHPQYSTCEVFRSKYDHLLPKDILGQDLVVLYGRVRSQRIVGSGLVFFDLWQNGHKVQILCNYNKLESTGITQQEFRGFYNLLQRGDVYSIVGQPHRTARGELTLLASELPKLMSPCLHVVPVDTKKHEVSPYERHVQLLADHGAADVLRIRSTIIQHIRNFFLKRSFIEVNTPIIASAVGGAIAKPFHTTASEFPKQALSLRIAPELWLKRLIVGGFDRIFEIGPSFRNEGLDKTHNPEFTTCEFYQTFADLECLMRMTEDLLAGLSEELSCSDGKLSTLNPTGANFETPFRRLDFIPALENAMGHSLPDLKSVDATTMVVEMFSKLVIPLPDHVSLPRLLDKLCAVYLEPQCTNPTFIMNHPECMSPLSKSYTHPACNQVVAARAELFVEGKEVVNAYEEENSPFEQRRKFQDQLLHRDPENPGELDESYLQALEWGLPPTGGWGCGIDRLVMLFTGVHRIGDVLSFGNLRSVARLHGPTHPSSRSPDA</sequence>
<comment type="caution">
    <text evidence="1">The sequence shown here is derived from an EMBL/GenBank/DDBJ whole genome shotgun (WGS) entry which is preliminary data.</text>
</comment>
<accession>A0ACB8V3C5</accession>
<protein>
    <submittedName>
        <fullName evidence="1">Mitochondrial lysine-tRNA synthetase</fullName>
        <ecNumber evidence="1">6.1.1.6</ecNumber>
    </submittedName>
</protein>
<name>A0ACB8V3C5_9EURO</name>
<organism evidence="1">
    <name type="scientific">Ophidiomyces ophidiicola</name>
    <dbReference type="NCBI Taxonomy" id="1387563"/>
    <lineage>
        <taxon>Eukaryota</taxon>
        <taxon>Fungi</taxon>
        <taxon>Dikarya</taxon>
        <taxon>Ascomycota</taxon>
        <taxon>Pezizomycotina</taxon>
        <taxon>Eurotiomycetes</taxon>
        <taxon>Eurotiomycetidae</taxon>
        <taxon>Onygenales</taxon>
        <taxon>Onygenaceae</taxon>
        <taxon>Ophidiomyces</taxon>
    </lineage>
</organism>
<dbReference type="EMBL" id="JALBCA010000011">
    <property type="protein sequence ID" value="KAI2391604.1"/>
    <property type="molecule type" value="Genomic_DNA"/>
</dbReference>
<evidence type="ECO:0000313" key="1">
    <source>
        <dbReference type="EMBL" id="KAI2391604.1"/>
    </source>
</evidence>